<feature type="region of interest" description="Disordered" evidence="1">
    <location>
        <begin position="47"/>
        <end position="83"/>
    </location>
</feature>
<gene>
    <name evidence="2" type="ORF">GCM10022246_37400</name>
</gene>
<reference evidence="3" key="1">
    <citation type="journal article" date="2019" name="Int. J. Syst. Evol. Microbiol.">
        <title>The Global Catalogue of Microorganisms (GCM) 10K type strain sequencing project: providing services to taxonomists for standard genome sequencing and annotation.</title>
        <authorList>
            <consortium name="The Broad Institute Genomics Platform"/>
            <consortium name="The Broad Institute Genome Sequencing Center for Infectious Disease"/>
            <person name="Wu L."/>
            <person name="Ma J."/>
        </authorList>
    </citation>
    <scope>NUCLEOTIDE SEQUENCE [LARGE SCALE GENOMIC DNA]</scope>
    <source>
        <strain evidence="3">JCM 17338</strain>
    </source>
</reference>
<dbReference type="EMBL" id="BAABAK010000020">
    <property type="protein sequence ID" value="GAA3981872.1"/>
    <property type="molecule type" value="Genomic_DNA"/>
</dbReference>
<feature type="compositionally biased region" description="Low complexity" evidence="1">
    <location>
        <begin position="55"/>
        <end position="65"/>
    </location>
</feature>
<evidence type="ECO:0000313" key="2">
    <source>
        <dbReference type="EMBL" id="GAA3981872.1"/>
    </source>
</evidence>
<proteinExistence type="predicted"/>
<sequence>MQGLQKTMPIPTPSNQATSNLIFNPPHGQAGHNCALAVGAPLNKTASVKPQEASAQPQAVAAPVATPKNANKNLNPAHGMPNHKCDIAVGASLDSKPIQKATVINPKENKSLEAKNGVLLNPEHGKPNHRCDIAVGAPLT</sequence>
<protein>
    <submittedName>
        <fullName evidence="2">Uncharacterized protein</fullName>
    </submittedName>
</protein>
<evidence type="ECO:0000256" key="1">
    <source>
        <dbReference type="SAM" id="MobiDB-lite"/>
    </source>
</evidence>
<evidence type="ECO:0000313" key="3">
    <source>
        <dbReference type="Proteomes" id="UP001501081"/>
    </source>
</evidence>
<dbReference type="Proteomes" id="UP001501081">
    <property type="component" value="Unassembled WGS sequence"/>
</dbReference>
<accession>A0ABP7QG01</accession>
<organism evidence="2 3">
    <name type="scientific">Pedobacter ginsengiterrae</name>
    <dbReference type="NCBI Taxonomy" id="871696"/>
    <lineage>
        <taxon>Bacteria</taxon>
        <taxon>Pseudomonadati</taxon>
        <taxon>Bacteroidota</taxon>
        <taxon>Sphingobacteriia</taxon>
        <taxon>Sphingobacteriales</taxon>
        <taxon>Sphingobacteriaceae</taxon>
        <taxon>Pedobacter</taxon>
    </lineage>
</organism>
<name>A0ABP7QG01_9SPHI</name>
<keyword evidence="3" id="KW-1185">Reference proteome</keyword>
<comment type="caution">
    <text evidence="2">The sequence shown here is derived from an EMBL/GenBank/DDBJ whole genome shotgun (WGS) entry which is preliminary data.</text>
</comment>